<keyword evidence="6 8" id="KW-1133">Transmembrane helix</keyword>
<feature type="transmembrane region" description="Helical" evidence="8">
    <location>
        <begin position="85"/>
        <end position="107"/>
    </location>
</feature>
<evidence type="ECO:0000256" key="2">
    <source>
        <dbReference type="ARBA" id="ARBA00005658"/>
    </source>
</evidence>
<comment type="caution">
    <text evidence="9">The sequence shown here is derived from an EMBL/GenBank/DDBJ whole genome shotgun (WGS) entry which is preliminary data.</text>
</comment>
<feature type="transmembrane region" description="Helical" evidence="8">
    <location>
        <begin position="394"/>
        <end position="414"/>
    </location>
</feature>
<feature type="transmembrane region" description="Helical" evidence="8">
    <location>
        <begin position="9"/>
        <end position="27"/>
    </location>
</feature>
<feature type="transmembrane region" description="Helical" evidence="8">
    <location>
        <begin position="441"/>
        <end position="462"/>
    </location>
</feature>
<feature type="transmembrane region" description="Helical" evidence="8">
    <location>
        <begin position="312"/>
        <end position="329"/>
    </location>
</feature>
<dbReference type="NCBIfam" id="TIGR00842">
    <property type="entry name" value="bcct"/>
    <property type="match status" value="1"/>
</dbReference>
<dbReference type="InterPro" id="IPR000060">
    <property type="entry name" value="BCCT_transptr"/>
</dbReference>
<organism evidence="9 10">
    <name type="scientific">Agaricicola taiwanensis</name>
    <dbReference type="NCBI Taxonomy" id="591372"/>
    <lineage>
        <taxon>Bacteria</taxon>
        <taxon>Pseudomonadati</taxon>
        <taxon>Pseudomonadota</taxon>
        <taxon>Alphaproteobacteria</taxon>
        <taxon>Rhodobacterales</taxon>
        <taxon>Paracoccaceae</taxon>
        <taxon>Agaricicola</taxon>
    </lineage>
</organism>
<proteinExistence type="inferred from homology"/>
<reference evidence="9" key="1">
    <citation type="journal article" date="2014" name="Int. J. Syst. Evol. Microbiol.">
        <title>Complete genome sequence of Corynebacterium casei LMG S-19264T (=DSM 44701T), isolated from a smear-ripened cheese.</title>
        <authorList>
            <consortium name="US DOE Joint Genome Institute (JGI-PGF)"/>
            <person name="Walter F."/>
            <person name="Albersmeier A."/>
            <person name="Kalinowski J."/>
            <person name="Ruckert C."/>
        </authorList>
    </citation>
    <scope>NUCLEOTIDE SEQUENCE</scope>
    <source>
        <strain evidence="9">CCM 7684</strain>
    </source>
</reference>
<feature type="transmembrane region" description="Helical" evidence="8">
    <location>
        <begin position="140"/>
        <end position="162"/>
    </location>
</feature>
<feature type="transmembrane region" description="Helical" evidence="8">
    <location>
        <begin position="468"/>
        <end position="487"/>
    </location>
</feature>
<evidence type="ECO:0000256" key="5">
    <source>
        <dbReference type="ARBA" id="ARBA00022692"/>
    </source>
</evidence>
<keyword evidence="5 8" id="KW-0812">Transmembrane</keyword>
<evidence type="ECO:0000256" key="3">
    <source>
        <dbReference type="ARBA" id="ARBA00022448"/>
    </source>
</evidence>
<feature type="transmembrane region" description="Helical" evidence="8">
    <location>
        <begin position="257"/>
        <end position="281"/>
    </location>
</feature>
<evidence type="ECO:0000313" key="9">
    <source>
        <dbReference type="EMBL" id="GGE51249.1"/>
    </source>
</evidence>
<protein>
    <submittedName>
        <fullName evidence="9">Transporter</fullName>
    </submittedName>
</protein>
<reference evidence="9" key="2">
    <citation type="submission" date="2020-09" db="EMBL/GenBank/DDBJ databases">
        <authorList>
            <person name="Sun Q."/>
            <person name="Sedlacek I."/>
        </authorList>
    </citation>
    <scope>NUCLEOTIDE SEQUENCE</scope>
    <source>
        <strain evidence="9">CCM 7684</strain>
    </source>
</reference>
<feature type="transmembrane region" description="Helical" evidence="8">
    <location>
        <begin position="182"/>
        <end position="204"/>
    </location>
</feature>
<dbReference type="PROSITE" id="PS01303">
    <property type="entry name" value="BCCT"/>
    <property type="match status" value="1"/>
</dbReference>
<feature type="transmembrane region" description="Helical" evidence="8">
    <location>
        <begin position="224"/>
        <end position="245"/>
    </location>
</feature>
<dbReference type="PANTHER" id="PTHR30047">
    <property type="entry name" value="HIGH-AFFINITY CHOLINE TRANSPORT PROTEIN-RELATED"/>
    <property type="match status" value="1"/>
</dbReference>
<dbReference type="AlphaFoldDB" id="A0A8J3DZ61"/>
<name>A0A8J3DZ61_9RHOB</name>
<sequence>MTQTINKPVFFISSAIIIAMALIGTLFPQGAEHIFSAAQAFILEAFGWFYLLAVGIFVFVVLFLAMSRYGNLKLGPDEAEPDYSYLSWLAMLFAAGMGIGIMFYGVAEPILHYSAPPEATPRSFDAARQAMAITYFHWGIHAWAIYAIVGLSLAYFSFRYNLPLTTRSGLYPLIKERINGPVGHAVDISAICGTLFGIATSLGLGVLQINAGLNYLLDVPQTPYVQVGLIAVVTVLATISVVSGLDVGIRRLSEGNLILAVTLMLFVLVVGPTEFLFRAFVQNIGTYLDTFLDRTFRLYAYEPRDWVSDWTLFYWAWWISWSPFVGMFIARISRGRTVREFVVGVLFVPATFTFFWMTVFGNTAISLDMGVVNGAISQAVGDDISVALFRFFEYLPWSALTSTLGILLVAVFFVTSSDSGSMVIDTIAAGGTTETPVWQRIYWCSLEGITAALLLLAGGLTALQTMTLISALPFTIILLLFAVSLLLGMQADMARQTEHRQAQPAIPRREATWQQRLTAILHEPTKAEITGFIDRVVAPALQDVHAEFTRRGLASTYEQSEEDGSPTLTVLAENTRNFVYGVTPVRQLGIAMSAADVTGPEGRRPQSWSARTVFSDGSRGYDVAGFTKEEILADVLAQFERYQILTNARSTQLYAASPDPA</sequence>
<dbReference type="EMBL" id="BMCP01000004">
    <property type="protein sequence ID" value="GGE51249.1"/>
    <property type="molecule type" value="Genomic_DNA"/>
</dbReference>
<comment type="similarity">
    <text evidence="2">Belongs to the BCCT transporter (TC 2.A.15) family.</text>
</comment>
<evidence type="ECO:0000256" key="7">
    <source>
        <dbReference type="ARBA" id="ARBA00023136"/>
    </source>
</evidence>
<keyword evidence="4" id="KW-1003">Cell membrane</keyword>
<dbReference type="RefSeq" id="WP_188410654.1">
    <property type="nucleotide sequence ID" value="NZ_BMCP01000004.1"/>
</dbReference>
<keyword evidence="7 8" id="KW-0472">Membrane</keyword>
<dbReference type="Pfam" id="PF02028">
    <property type="entry name" value="BCCT"/>
    <property type="match status" value="1"/>
</dbReference>
<keyword evidence="3" id="KW-0813">Transport</keyword>
<dbReference type="Proteomes" id="UP000602745">
    <property type="component" value="Unassembled WGS sequence"/>
</dbReference>
<evidence type="ECO:0000256" key="1">
    <source>
        <dbReference type="ARBA" id="ARBA00004651"/>
    </source>
</evidence>
<feature type="transmembrane region" description="Helical" evidence="8">
    <location>
        <begin position="47"/>
        <end position="65"/>
    </location>
</feature>
<dbReference type="PANTHER" id="PTHR30047:SF7">
    <property type="entry name" value="HIGH-AFFINITY CHOLINE TRANSPORT PROTEIN"/>
    <property type="match status" value="1"/>
</dbReference>
<evidence type="ECO:0000313" key="10">
    <source>
        <dbReference type="Proteomes" id="UP000602745"/>
    </source>
</evidence>
<keyword evidence="10" id="KW-1185">Reference proteome</keyword>
<dbReference type="GO" id="GO:0022857">
    <property type="term" value="F:transmembrane transporter activity"/>
    <property type="evidence" value="ECO:0007669"/>
    <property type="project" value="InterPro"/>
</dbReference>
<accession>A0A8J3DZ61</accession>
<evidence type="ECO:0000256" key="4">
    <source>
        <dbReference type="ARBA" id="ARBA00022475"/>
    </source>
</evidence>
<feature type="transmembrane region" description="Helical" evidence="8">
    <location>
        <begin position="341"/>
        <end position="359"/>
    </location>
</feature>
<evidence type="ECO:0000256" key="6">
    <source>
        <dbReference type="ARBA" id="ARBA00022989"/>
    </source>
</evidence>
<dbReference type="InterPro" id="IPR018093">
    <property type="entry name" value="BCCT_CS"/>
</dbReference>
<evidence type="ECO:0000256" key="8">
    <source>
        <dbReference type="SAM" id="Phobius"/>
    </source>
</evidence>
<dbReference type="GO" id="GO:0005886">
    <property type="term" value="C:plasma membrane"/>
    <property type="evidence" value="ECO:0007669"/>
    <property type="project" value="UniProtKB-SubCell"/>
</dbReference>
<comment type="subcellular location">
    <subcellularLocation>
        <location evidence="1">Cell membrane</location>
        <topology evidence="1">Multi-pass membrane protein</topology>
    </subcellularLocation>
</comment>
<gene>
    <name evidence="9" type="ORF">GCM10007276_30400</name>
</gene>